<dbReference type="CDD" id="cd00051">
    <property type="entry name" value="EFh"/>
    <property type="match status" value="3"/>
</dbReference>
<sequence length="1929" mass="210009">MPNEGRVFAEYLALKALYVDVWDADSRLHVGTCCVPLDKLLRQRSPVAKLAAEHAVVAPFGLVDEGSYGTMNENFATPASIVCCNYGEEGKGSLTTKKADDERPLKDALGRSLDWRKASSNRGGSKDLATIYGGSNPELGALLESRDRRGGLFAEARGRSARDGPAVSADSNAVTYDEVLMMVRRFRDDRGRVQYRGPLLSLLEAPNLKALEAQLIRVLTKAEAKGTTLERAFAYFDQDHGGTISVVELEDALRALGCFRGANSGGVVLLLKRFDENGDGVISLDEFLAFVRQRQREYKERKGLLERKPVANEAALLEARVKAIFLKAEELGVSVVDAFNEFDADGNGQLTVGEFGDALRSLGTFSDLKPREVKAFFDHRDRDGNGTLELEELFALMGRDYADHLVLKLSRILDGVERKGTMIADCFAAWDADGGGSLSRGELTRGLRSLGIFNHMKPRDVEKLLDKLDDDKSGDIDIKEFYLFAKRDYGAFVEARVRAVLRVAEAKHGVPLDAAFREWDKDGGRSISLDELRRGLDELGVFKGVDEGDIKKLLKKLDDDDSGEINMAEFLGFAGCDYSAVLARRLRAILLNAEERGTTLEAAFAEWDKDGGGTIDHAELKAGLKALGTFADMSGDGRDDQADVDKLVRYFDRDGDGSISVRELLRFMGRDPISSIEAKLRQIVHASGIGADEAFKHFDKDGDGSITRDELAEGLRELPGLEDITNAEAAALAKLYDANGDDEIQLDEFTRQLGASAAVGDAERLVLGALRAAVLKLRARPRAAARSRTRSSAARARAARVVDDAALERQAFGRVGVEGAVDAATRKLLLGRFDAGGGASVGALVKFAKRGGVGTPDEIARDLGEPSASPTEASTRPPDAAAALEDPACAKLAELLLTFEASGADLAVAFKKLDPDGSGDIEAVELFEGLRGLGDAFADFTLADARRVVKALDADRSNSIDLTELRAFALAARHAKDEPDEDPKSPTGDGAQDKVGDLFLAFQDGGGDLRDAFARLDADGSGSIDAGELYEGLKGLGPVFDDLTRDDAKRLVRVIDTDGNGGVELREIEDFAREFRAKKTGGRPAAEKRGDRIDETAKTLRAVLAKAARSGAKLKDAFAAFDRDGSGKLSARELHKALKHVGGDDLFRDVTRKDVEALVRREFDDDGDAEVDIGEFVAFATKPIDDAPRTPGGRRESAELVREKLRAILLRTEQMGTSLKSVFRALDDDGSGALSVKELLRGLRKLGVFQELDADDVEKLVRSDLDRDGNDAVELDEFLAFCRDAPGTGGNVVDDEDADLEIVSRNYEFSLDPDTRCVEKKLRRAARELAGRGGDVRLLLDQYDVEGVGSVIRSDFVQVLMQLGLSLVDGGGPPRGDVDDAPTRADALRERQLAQLARVRGGGPGPANARRLLRTRQSRGDDDDARLVDEWDDLKMVEWYREGSKRDMVRGMLAKSMLVTVPIYPTFGTTAWFEVEIHNPFSRAERFTVDISAKERELRLVTSSEEWAHLRRHVPAAFGTTGEGAVEADMIDASGPPGSPPVVLLMAHETIRVPFAFLTLEPPSHELKWGAPKHRDRGESKEESKDASEDPARVVPVRFVAAGGYVVAAVEVEARPRACVVDRTFRFYQSEGEILKRCVRVLPPAPAPLDNEAAVGGWAAALAAPPDRDGRSMYVSTGRGDASDVSIQWREAPDCPGAHEVLLKYARVGAFPSVGEFYVLVFRDRFCAKLAELWHCVVHSRLRADLNGVAGQAAGVELVVRGDRTPRVVKAYAAVAGGAGGSTGDATFDPPDEFRLVPHAHNKFAVHYRARDAGAKRVHVHLVDADTKELVAAWLLTAVELPIGKAITKRIPYRNPWNKPKSFALVSSDESILRPRDGAGKITIPPNGVDYLRLYFPAVERRGMMQCFLYVNSEFDQSEEVFLLRLLVA</sequence>
<dbReference type="PANTHER" id="PTHR31043">
    <property type="entry name" value="NEPHROCYSTIN-4"/>
    <property type="match status" value="1"/>
</dbReference>
<dbReference type="InterPro" id="IPR058687">
    <property type="entry name" value="Ig_NPHP4_1st"/>
</dbReference>
<feature type="domain" description="EF-hand" evidence="3">
    <location>
        <begin position="639"/>
        <end position="674"/>
    </location>
</feature>
<feature type="domain" description="EF-hand" evidence="3">
    <location>
        <begin position="940"/>
        <end position="975"/>
    </location>
</feature>
<feature type="domain" description="EF-hand" evidence="3">
    <location>
        <begin position="270"/>
        <end position="297"/>
    </location>
</feature>
<keyword evidence="5" id="KW-1185">Reference proteome</keyword>
<dbReference type="InterPro" id="IPR058685">
    <property type="entry name" value="Ig_NPHP4_4th"/>
</dbReference>
<evidence type="ECO:0000313" key="4">
    <source>
        <dbReference type="EMBL" id="KAK7239088.1"/>
    </source>
</evidence>
<dbReference type="InterPro" id="IPR058765">
    <property type="entry name" value="NPHP4_C2-like"/>
</dbReference>
<dbReference type="EMBL" id="JBBJCI010000226">
    <property type="protein sequence ID" value="KAK7239088.1"/>
    <property type="molecule type" value="Genomic_DNA"/>
</dbReference>
<accession>A0ABR1FV28</accession>
<evidence type="ECO:0000256" key="2">
    <source>
        <dbReference type="SAM" id="MobiDB-lite"/>
    </source>
</evidence>
<name>A0ABR1FV28_AURAN</name>
<dbReference type="InterPro" id="IPR011992">
    <property type="entry name" value="EF-hand-dom_pair"/>
</dbReference>
<feature type="region of interest" description="Disordered" evidence="2">
    <location>
        <begin position="973"/>
        <end position="993"/>
    </location>
</feature>
<feature type="domain" description="EF-hand" evidence="3">
    <location>
        <begin position="1109"/>
        <end position="1144"/>
    </location>
</feature>
<dbReference type="InterPro" id="IPR058686">
    <property type="entry name" value="Ig_NPHP4_3rd"/>
</dbReference>
<feature type="domain" description="EF-hand" evidence="3">
    <location>
        <begin position="901"/>
        <end position="936"/>
    </location>
</feature>
<dbReference type="InterPro" id="IPR002048">
    <property type="entry name" value="EF_hand_dom"/>
</dbReference>
<feature type="domain" description="EF-hand" evidence="3">
    <location>
        <begin position="686"/>
        <end position="721"/>
    </location>
</feature>
<gene>
    <name evidence="4" type="ORF">SO694_00027156</name>
</gene>
<dbReference type="Gene3D" id="1.10.238.10">
    <property type="entry name" value="EF-hand"/>
    <property type="match status" value="10"/>
</dbReference>
<feature type="region of interest" description="Disordered" evidence="2">
    <location>
        <begin position="1568"/>
        <end position="1591"/>
    </location>
</feature>
<feature type="domain" description="EF-hand" evidence="3">
    <location>
        <begin position="512"/>
        <end position="542"/>
    </location>
</feature>
<dbReference type="SUPFAM" id="SSF47473">
    <property type="entry name" value="EF-hand"/>
    <property type="match status" value="6"/>
</dbReference>
<dbReference type="InterPro" id="IPR018247">
    <property type="entry name" value="EF_Hand_1_Ca_BS"/>
</dbReference>
<dbReference type="PROSITE" id="PS50222">
    <property type="entry name" value="EF_HAND_2"/>
    <property type="match status" value="17"/>
</dbReference>
<feature type="domain" description="EF-hand" evidence="3">
    <location>
        <begin position="418"/>
        <end position="453"/>
    </location>
</feature>
<organism evidence="4 5">
    <name type="scientific">Aureococcus anophagefferens</name>
    <name type="common">Harmful bloom alga</name>
    <dbReference type="NCBI Taxonomy" id="44056"/>
    <lineage>
        <taxon>Eukaryota</taxon>
        <taxon>Sar</taxon>
        <taxon>Stramenopiles</taxon>
        <taxon>Ochrophyta</taxon>
        <taxon>Pelagophyceae</taxon>
        <taxon>Pelagomonadales</taxon>
        <taxon>Pelagomonadaceae</taxon>
        <taxon>Aureococcus</taxon>
    </lineage>
</organism>
<feature type="compositionally biased region" description="Basic and acidic residues" evidence="2">
    <location>
        <begin position="1576"/>
        <end position="1591"/>
    </location>
</feature>
<feature type="domain" description="EF-hand" evidence="3">
    <location>
        <begin position="1004"/>
        <end position="1039"/>
    </location>
</feature>
<feature type="domain" description="EF-hand" evidence="3">
    <location>
        <begin position="337"/>
        <end position="365"/>
    </location>
</feature>
<dbReference type="Pfam" id="PF26015">
    <property type="entry name" value="Ig_NPH4_3rd"/>
    <property type="match status" value="1"/>
</dbReference>
<feature type="domain" description="EF-hand" evidence="3">
    <location>
        <begin position="368"/>
        <end position="403"/>
    </location>
</feature>
<feature type="domain" description="EF-hand" evidence="3">
    <location>
        <begin position="595"/>
        <end position="630"/>
    </location>
</feature>
<dbReference type="PANTHER" id="PTHR31043:SF3">
    <property type="entry name" value="NEPHROCYSTIN-4"/>
    <property type="match status" value="1"/>
</dbReference>
<dbReference type="Proteomes" id="UP001363151">
    <property type="component" value="Unassembled WGS sequence"/>
</dbReference>
<feature type="domain" description="EF-hand" evidence="3">
    <location>
        <begin position="456"/>
        <end position="491"/>
    </location>
</feature>
<dbReference type="SMART" id="SM00054">
    <property type="entry name" value="EFh"/>
    <property type="match status" value="20"/>
</dbReference>
<dbReference type="InterPro" id="IPR029775">
    <property type="entry name" value="NPHP4"/>
</dbReference>
<keyword evidence="1" id="KW-0106">Calcium</keyword>
<proteinExistence type="predicted"/>
<feature type="domain" description="EF-hand" evidence="3">
    <location>
        <begin position="545"/>
        <end position="580"/>
    </location>
</feature>
<dbReference type="PROSITE" id="PS00018">
    <property type="entry name" value="EF_HAND_1"/>
    <property type="match status" value="18"/>
</dbReference>
<reference evidence="4 5" key="1">
    <citation type="submission" date="2024-03" db="EMBL/GenBank/DDBJ databases">
        <title>Aureococcus anophagefferens CCMP1851 and Kratosvirus quantuckense: Draft genome of a second virus-susceptible host strain in the model system.</title>
        <authorList>
            <person name="Chase E."/>
            <person name="Truchon A.R."/>
            <person name="Schepens W."/>
            <person name="Wilhelm S.W."/>
        </authorList>
    </citation>
    <scope>NUCLEOTIDE SEQUENCE [LARGE SCALE GENOMIC DNA]</scope>
    <source>
        <strain evidence="4 5">CCMP1851</strain>
    </source>
</reference>
<feature type="domain" description="EF-hand" evidence="3">
    <location>
        <begin position="1043"/>
        <end position="1078"/>
    </location>
</feature>
<comment type="caution">
    <text evidence="4">The sequence shown here is derived from an EMBL/GenBank/DDBJ whole genome shotgun (WGS) entry which is preliminary data.</text>
</comment>
<protein>
    <recommendedName>
        <fullName evidence="3">EF-hand domain-containing protein</fullName>
    </recommendedName>
</protein>
<evidence type="ECO:0000259" key="3">
    <source>
        <dbReference type="PROSITE" id="PS50222"/>
    </source>
</evidence>
<evidence type="ECO:0000313" key="5">
    <source>
        <dbReference type="Proteomes" id="UP001363151"/>
    </source>
</evidence>
<feature type="domain" description="EF-hand" evidence="3">
    <location>
        <begin position="1214"/>
        <end position="1249"/>
    </location>
</feature>
<feature type="domain" description="EF-hand" evidence="3">
    <location>
        <begin position="224"/>
        <end position="259"/>
    </location>
</feature>
<dbReference type="Pfam" id="PF13499">
    <property type="entry name" value="EF-hand_7"/>
    <property type="match status" value="8"/>
</dbReference>
<dbReference type="Pfam" id="PF26187">
    <property type="entry name" value="Ig_NPHP4_4th"/>
    <property type="match status" value="1"/>
</dbReference>
<dbReference type="Pfam" id="PF26190">
    <property type="entry name" value="Ig_NPHP4_1st"/>
    <property type="match status" value="1"/>
</dbReference>
<evidence type="ECO:0000256" key="1">
    <source>
        <dbReference type="ARBA" id="ARBA00022837"/>
    </source>
</evidence>
<dbReference type="Pfam" id="PF26186">
    <property type="entry name" value="NPHP4_C2_3rd"/>
    <property type="match status" value="1"/>
</dbReference>
<feature type="region of interest" description="Disordered" evidence="2">
    <location>
        <begin position="856"/>
        <end position="881"/>
    </location>
</feature>